<proteinExistence type="predicted"/>
<name>A0A383DC41_9ZZZZ</name>
<organism evidence="2">
    <name type="scientific">marine metagenome</name>
    <dbReference type="NCBI Taxonomy" id="408172"/>
    <lineage>
        <taxon>unclassified sequences</taxon>
        <taxon>metagenomes</taxon>
        <taxon>ecological metagenomes</taxon>
    </lineage>
</organism>
<keyword evidence="1" id="KW-1133">Transmembrane helix</keyword>
<feature type="transmembrane region" description="Helical" evidence="1">
    <location>
        <begin position="9"/>
        <end position="30"/>
    </location>
</feature>
<accession>A0A383DC41</accession>
<gene>
    <name evidence="2" type="ORF">METZ01_LOCUS494795</name>
</gene>
<keyword evidence="1" id="KW-0472">Membrane</keyword>
<protein>
    <submittedName>
        <fullName evidence="2">Uncharacterized protein</fullName>
    </submittedName>
</protein>
<reference evidence="2" key="1">
    <citation type="submission" date="2018-05" db="EMBL/GenBank/DDBJ databases">
        <authorList>
            <person name="Lanie J.A."/>
            <person name="Ng W.-L."/>
            <person name="Kazmierczak K.M."/>
            <person name="Andrzejewski T.M."/>
            <person name="Davidsen T.M."/>
            <person name="Wayne K.J."/>
            <person name="Tettelin H."/>
            <person name="Glass J.I."/>
            <person name="Rusch D."/>
            <person name="Podicherti R."/>
            <person name="Tsui H.-C.T."/>
            <person name="Winkler M.E."/>
        </authorList>
    </citation>
    <scope>NUCLEOTIDE SEQUENCE</scope>
</reference>
<sequence>MIKNNTSQFFLSFFYLLTGFIILDFGILLLKPLIHGYHILYFWDFTLRSNPLSFLVFFIVVTIAIVLLQPNKSVWQMVYNKENKRGSYLGISLFSIVFVGLMYLILSPYISDIIYDYTHDQCLSSFWYCFDFLK</sequence>
<evidence type="ECO:0000256" key="1">
    <source>
        <dbReference type="SAM" id="Phobius"/>
    </source>
</evidence>
<feature type="transmembrane region" description="Helical" evidence="1">
    <location>
        <begin position="88"/>
        <end position="110"/>
    </location>
</feature>
<dbReference type="AlphaFoldDB" id="A0A383DC41"/>
<keyword evidence="1" id="KW-0812">Transmembrane</keyword>
<feature type="transmembrane region" description="Helical" evidence="1">
    <location>
        <begin position="50"/>
        <end position="68"/>
    </location>
</feature>
<evidence type="ECO:0000313" key="2">
    <source>
        <dbReference type="EMBL" id="SVE41941.1"/>
    </source>
</evidence>
<dbReference type="EMBL" id="UINC01215993">
    <property type="protein sequence ID" value="SVE41941.1"/>
    <property type="molecule type" value="Genomic_DNA"/>
</dbReference>